<dbReference type="Proteomes" id="UP000439903">
    <property type="component" value="Unassembled WGS sequence"/>
</dbReference>
<keyword evidence="2" id="KW-1185">Reference proteome</keyword>
<evidence type="ECO:0000313" key="2">
    <source>
        <dbReference type="Proteomes" id="UP000439903"/>
    </source>
</evidence>
<name>A0A8H3X2N7_GIGMA</name>
<sequence>MLDECFSKLEQVSLMANKASTNNRRMTEETQNKQATPVTICSQPVMRDELLQGNFISTPILNNMIINLVSSKTSSCIKNDYQ</sequence>
<organism evidence="1 2">
    <name type="scientific">Gigaspora margarita</name>
    <dbReference type="NCBI Taxonomy" id="4874"/>
    <lineage>
        <taxon>Eukaryota</taxon>
        <taxon>Fungi</taxon>
        <taxon>Fungi incertae sedis</taxon>
        <taxon>Mucoromycota</taxon>
        <taxon>Glomeromycotina</taxon>
        <taxon>Glomeromycetes</taxon>
        <taxon>Diversisporales</taxon>
        <taxon>Gigasporaceae</taxon>
        <taxon>Gigaspora</taxon>
    </lineage>
</organism>
<dbReference type="EMBL" id="WTPW01002270">
    <property type="protein sequence ID" value="KAF0388488.1"/>
    <property type="molecule type" value="Genomic_DNA"/>
</dbReference>
<gene>
    <name evidence="1" type="ORF">F8M41_011019</name>
</gene>
<dbReference type="OrthoDB" id="2453967at2759"/>
<dbReference type="AlphaFoldDB" id="A0A8H3X2N7"/>
<protein>
    <submittedName>
        <fullName evidence="1">Uncharacterized protein</fullName>
    </submittedName>
</protein>
<proteinExistence type="predicted"/>
<reference evidence="1 2" key="1">
    <citation type="journal article" date="2019" name="Environ. Microbiol.">
        <title>At the nexus of three kingdoms: the genome of the mycorrhizal fungus Gigaspora margarita provides insights into plant, endobacterial and fungal interactions.</title>
        <authorList>
            <person name="Venice F."/>
            <person name="Ghignone S."/>
            <person name="Salvioli di Fossalunga A."/>
            <person name="Amselem J."/>
            <person name="Novero M."/>
            <person name="Xianan X."/>
            <person name="Sedzielewska Toro K."/>
            <person name="Morin E."/>
            <person name="Lipzen A."/>
            <person name="Grigoriev I.V."/>
            <person name="Henrissat B."/>
            <person name="Martin F.M."/>
            <person name="Bonfante P."/>
        </authorList>
    </citation>
    <scope>NUCLEOTIDE SEQUENCE [LARGE SCALE GENOMIC DNA]</scope>
    <source>
        <strain evidence="1 2">BEG34</strain>
    </source>
</reference>
<evidence type="ECO:0000313" key="1">
    <source>
        <dbReference type="EMBL" id="KAF0388488.1"/>
    </source>
</evidence>
<comment type="caution">
    <text evidence="1">The sequence shown here is derived from an EMBL/GenBank/DDBJ whole genome shotgun (WGS) entry which is preliminary data.</text>
</comment>
<accession>A0A8H3X2N7</accession>